<dbReference type="VEuPathDB" id="VectorBase:CSON002604"/>
<dbReference type="EMBL" id="UFQS01001434">
    <property type="protein sequence ID" value="SSX10866.1"/>
    <property type="molecule type" value="Genomic_DNA"/>
</dbReference>
<dbReference type="PANTHER" id="PTHR15180">
    <property type="entry name" value="GENERAL TRANSCRIPTION FACTOR 3C POLYPEPTIDE 1"/>
    <property type="match status" value="1"/>
</dbReference>
<dbReference type="Pfam" id="PF24101">
    <property type="entry name" value="WHD_GTF3C1"/>
    <property type="match status" value="1"/>
</dbReference>
<proteinExistence type="predicted"/>
<dbReference type="Pfam" id="PF04182">
    <property type="entry name" value="B-block_TFIIIC"/>
    <property type="match status" value="1"/>
</dbReference>
<feature type="region of interest" description="Disordered" evidence="6">
    <location>
        <begin position="1799"/>
        <end position="1819"/>
    </location>
</feature>
<evidence type="ECO:0000256" key="4">
    <source>
        <dbReference type="ARBA" id="ARBA00023163"/>
    </source>
</evidence>
<evidence type="ECO:0000259" key="7">
    <source>
        <dbReference type="Pfam" id="PF04182"/>
    </source>
</evidence>
<sequence length="1977" mass="229404">MTLNKPLSEIVIWEIALDGLEGITFLDLCQQIAHKLKTSNPLPTKIRENVWSVIKKSKELRFYCLPVPRQILKIYDRRTLDALMHTKQEKDKVNLEGIVKYKFNPIDVQDERGSCEHYETRVSLQANDLEGMDVDTMLEKYGQALVFVACQKLRNKVLGVQEGDINLQQYCILERIGRSRSLGEFSAGVGTLQDILNTEKKVSGNYIMKGLVAKNLITKQEYRLERENISKLIYHLPEFYTEMKSRIHLLIENAVNFLKNCPSGSAESRDLRESLMTDSNQISRVMKNQDFRDVIERFDLPYRQVYPNASREQWQCKNQTERMLSMVRLKDPNVETYNIFSKKNTSDKDDDETVGQLLDVGNQVYDQSLLRQLYQYMERQGTNGIKQLDIQRYFGLSRLNARGLLRVFERFNLTETFMVDEGRQRLKKWILKKYSKNKNVEPNPTISNANSSQISTLSEKSVITQEEIENDEAILNVTDNIFGFESAGVDVDSIEATLTFMKTCPNMKEETTGIRELLGSNNISHRVLKRCQIMLKLVQLKKVVSSTILVSSIRVTEAKLGYKDQCDKKSCLRLLNRLAVDNYLNIMQLQMMIRDKEVTYLFACDPNLEPDGEEIKMVVDSYKAKQIMRKVYEEEGVKEEMKEAARKLKQARGESVKDKETKKSLQEFTMAPKFIRMRNLHEFLFYYMYGQPNDTEPLDKDQVLAIWNGIYPDMDISSLSNELPLIYSKDLDWRTFVPPHRGDRHGWGILSDIILKMPLSLIFTLINFDLRHPELEKIMLHPVKRFYTVAQAPQSIRALLTYHRMYSYSIYSNAVNLAYIGALQFGLRRSVEKDQVYIYINRNVSVYDTRSTEPSYHKVEEKEYPHRLFYLKTFDDLQNYWSDIYVIAHGTKLNHRLASVGQEILIEQPGSKPDLKKCLDSKSWEEVVANDDGSIPGDHLGACGFDSAIFTHLRQSWIKGRQNRVLPREFAASTDQRRKSLKKYKNQISAAQASSKRKAMIALRVKNRGSGSKLRKVKVNYGKKIRLPNYDEVDKTALKLMNKLRVEWKEEEDQTLLTCKLALLFLNPPAGCGAAFQAIRDILHFKHPASVNKTTKACQRRITYILKFNMDTRSILNFCVEELKSNSDIEKRFGDNFLINLRKIYKFEEDFNIALRIHFAMLVYLLDNCYKNLATNQFQFKNIVLPDTLGEYEDFFNMTRINKYTYVHDPLTIEGIQTMMIDAVIHSSMCCTKDKTTWNFQLFDIYKNYSDELLRKSIKGLRARQVISANKSVMTKRLFTSPISGCPFHLSQNYLNQITTKFSYDSFTEAFNRLLEFGQIAATQGSYDFKLFDIGSTLLFADLSNSELLNVQIELPRCVMQIEKESSSENVASYDRAMAKFGRRLEHFAKNKTEKEFENDSDEEIDGKTKKRVKFDEYETFQYAQAPVERLLKLDYTYFHFFCLLNAIQEKDSQIMSQNFHLYEDQKCSLNCVLAEEDAIEACIKIAGSCKDIIKSLVNSNKKANSIKPETTLKNYQIKEDNLQIFFKKFIEQQKTISKVKWLKIFGKIPKHLEKFESMVDLANDINLQFETKLHFWIKLTHNSFKTKINEKSSSGKPLATSQSILSAKKSNKDVLPQDNVHRYHEMFNINIGKLNVGLKSGLDKTLISFENVEAPKCLLWVSKEKKDELIKKIKSSSIWPIHMRNIIELRITLKAHNLLDYERKLAENVLDQIKDSGEMGIQSPQLAIIFGNTSKKLLQKVINALVAADFVLKTGIRTITYVHWTCVSHWLVKSYNLKRLERESIPLDSLTEIQSVTKTSMEMPSTSQNKRPLETEGDTEFLEGPSLKRQRKDYPETEHISDFVDRENIYLIPQPWIRINGTLNRRSLDKWMGSLLLHILQYPGQYLKEIYNRFAILTPFQIRKLIEFLVELDCVELLFKSSPQVSCFSTVEDDFNVECASDFDDEKDVFVQAKTPAAFTKFSLFIGNKKYSTDFI</sequence>
<keyword evidence="2" id="KW-0597">Phosphoprotein</keyword>
<dbReference type="OMA" id="PHKVHVE"/>
<organism evidence="9">
    <name type="scientific">Culicoides sonorensis</name>
    <name type="common">Biting midge</name>
    <dbReference type="NCBI Taxonomy" id="179676"/>
    <lineage>
        <taxon>Eukaryota</taxon>
        <taxon>Metazoa</taxon>
        <taxon>Ecdysozoa</taxon>
        <taxon>Arthropoda</taxon>
        <taxon>Hexapoda</taxon>
        <taxon>Insecta</taxon>
        <taxon>Pterygota</taxon>
        <taxon>Neoptera</taxon>
        <taxon>Endopterygota</taxon>
        <taxon>Diptera</taxon>
        <taxon>Nematocera</taxon>
        <taxon>Chironomoidea</taxon>
        <taxon>Ceratopogonidae</taxon>
        <taxon>Ceratopogoninae</taxon>
        <taxon>Culicoides</taxon>
        <taxon>Monoculicoides</taxon>
    </lineage>
</organism>
<dbReference type="GO" id="GO:0042791">
    <property type="term" value="P:5S class rRNA transcription by RNA polymerase III"/>
    <property type="evidence" value="ECO:0007669"/>
    <property type="project" value="TreeGrafter"/>
</dbReference>
<dbReference type="EMBL" id="UFQT01001434">
    <property type="protein sequence ID" value="SSX30544.1"/>
    <property type="molecule type" value="Genomic_DNA"/>
</dbReference>
<keyword evidence="3" id="KW-0238">DNA-binding</keyword>
<keyword evidence="5" id="KW-0539">Nucleus</keyword>
<evidence type="ECO:0000256" key="3">
    <source>
        <dbReference type="ARBA" id="ARBA00023125"/>
    </source>
</evidence>
<feature type="compositionally biased region" description="Polar residues" evidence="6">
    <location>
        <begin position="1799"/>
        <end position="1811"/>
    </location>
</feature>
<evidence type="ECO:0000256" key="1">
    <source>
        <dbReference type="ARBA" id="ARBA00004123"/>
    </source>
</evidence>
<evidence type="ECO:0000256" key="6">
    <source>
        <dbReference type="SAM" id="MobiDB-lite"/>
    </source>
</evidence>
<dbReference type="GO" id="GO:0005634">
    <property type="term" value="C:nucleus"/>
    <property type="evidence" value="ECO:0007669"/>
    <property type="project" value="UniProtKB-SubCell"/>
</dbReference>
<dbReference type="InterPro" id="IPR007309">
    <property type="entry name" value="TFIIIC_Bblock-bd"/>
</dbReference>
<gene>
    <name evidence="9" type="primary">CSON002604</name>
</gene>
<evidence type="ECO:0000313" key="9">
    <source>
        <dbReference type="EMBL" id="SSX10866.1"/>
    </source>
</evidence>
<dbReference type="GO" id="GO:0003677">
    <property type="term" value="F:DNA binding"/>
    <property type="evidence" value="ECO:0007669"/>
    <property type="project" value="UniProtKB-KW"/>
</dbReference>
<keyword evidence="4" id="KW-0804">Transcription</keyword>
<protein>
    <submittedName>
        <fullName evidence="9">CSON002604 protein</fullName>
    </submittedName>
</protein>
<feature type="domain" description="GTF3C1 extended winged-helix" evidence="8">
    <location>
        <begin position="523"/>
        <end position="626"/>
    </location>
</feature>
<evidence type="ECO:0000259" key="8">
    <source>
        <dbReference type="Pfam" id="PF24101"/>
    </source>
</evidence>
<feature type="domain" description="B-block binding subunit of TFIIIC" evidence="7">
    <location>
        <begin position="169"/>
        <end position="241"/>
    </location>
</feature>
<reference evidence="10" key="2">
    <citation type="submission" date="2018-07" db="EMBL/GenBank/DDBJ databases">
        <authorList>
            <person name="Quirk P.G."/>
            <person name="Krulwich T.A."/>
        </authorList>
    </citation>
    <scope>NUCLEOTIDE SEQUENCE</scope>
</reference>
<accession>A0A336L0X8</accession>
<dbReference type="PANTHER" id="PTHR15180:SF1">
    <property type="entry name" value="GENERAL TRANSCRIPTION FACTOR 3C POLYPEPTIDE 1"/>
    <property type="match status" value="1"/>
</dbReference>
<dbReference type="GO" id="GO:0006384">
    <property type="term" value="P:transcription initiation at RNA polymerase III promoter"/>
    <property type="evidence" value="ECO:0007669"/>
    <property type="project" value="InterPro"/>
</dbReference>
<evidence type="ECO:0000256" key="5">
    <source>
        <dbReference type="ARBA" id="ARBA00023242"/>
    </source>
</evidence>
<dbReference type="GO" id="GO:0000127">
    <property type="term" value="C:transcription factor TFIIIC complex"/>
    <property type="evidence" value="ECO:0007669"/>
    <property type="project" value="InterPro"/>
</dbReference>
<evidence type="ECO:0000313" key="10">
    <source>
        <dbReference type="EMBL" id="SSX30544.1"/>
    </source>
</evidence>
<comment type="subcellular location">
    <subcellularLocation>
        <location evidence="1">Nucleus</location>
    </subcellularLocation>
</comment>
<dbReference type="InterPro" id="IPR056467">
    <property type="entry name" value="eWH_GTF3C1"/>
</dbReference>
<reference evidence="9" key="1">
    <citation type="submission" date="2018-04" db="EMBL/GenBank/DDBJ databases">
        <authorList>
            <person name="Go L.Y."/>
            <person name="Mitchell J.A."/>
        </authorList>
    </citation>
    <scope>NUCLEOTIDE SEQUENCE</scope>
    <source>
        <tissue evidence="9">Whole organism</tissue>
    </source>
</reference>
<dbReference type="InterPro" id="IPR044210">
    <property type="entry name" value="Tfc3-like"/>
</dbReference>
<name>A0A336L0X8_CULSO</name>
<evidence type="ECO:0000256" key="2">
    <source>
        <dbReference type="ARBA" id="ARBA00022553"/>
    </source>
</evidence>